<protein>
    <submittedName>
        <fullName evidence="9">Sugar ABC transporter permease</fullName>
    </submittedName>
</protein>
<sequence length="293" mass="32925">MLTTKKDRKYLWLLVAPALIIILVAQAYPLMYSLVVSFREWALATSDVPLGFTLDNYAKALTNPNFLYSCKISLQFMVRTIIIELVCGFSLAYLFIGSSKIIKLCRTVVLIPMSIASVVCGNMWRIFFDTNTGMVNLMLSAVGIQGPNWLGDPNWAMTAAIISSIWQYVSFSFLIYTASMTSIPDDLIEAAKIDGATRLGIIRKIFIPMTMPATLLILIFRIIDSFFVFDQIYTLTFGGPGTSTQVVSMYIYNQGLKYYNISYASACAWVVMILAFFICGLLLQFKKRVENSF</sequence>
<evidence type="ECO:0000256" key="2">
    <source>
        <dbReference type="ARBA" id="ARBA00022448"/>
    </source>
</evidence>
<feature type="transmembrane region" description="Helical" evidence="7">
    <location>
        <begin position="108"/>
        <end position="128"/>
    </location>
</feature>
<keyword evidence="2 7" id="KW-0813">Transport</keyword>
<dbReference type="Gene3D" id="1.10.3720.10">
    <property type="entry name" value="MetI-like"/>
    <property type="match status" value="1"/>
</dbReference>
<dbReference type="SUPFAM" id="SSF161098">
    <property type="entry name" value="MetI-like"/>
    <property type="match status" value="1"/>
</dbReference>
<dbReference type="CDD" id="cd06261">
    <property type="entry name" value="TM_PBP2"/>
    <property type="match status" value="1"/>
</dbReference>
<dbReference type="InterPro" id="IPR000515">
    <property type="entry name" value="MetI-like"/>
</dbReference>
<dbReference type="GO" id="GO:0005886">
    <property type="term" value="C:plasma membrane"/>
    <property type="evidence" value="ECO:0007669"/>
    <property type="project" value="UniProtKB-SubCell"/>
</dbReference>
<dbReference type="PANTHER" id="PTHR43005">
    <property type="entry name" value="BLR7065 PROTEIN"/>
    <property type="match status" value="1"/>
</dbReference>
<evidence type="ECO:0000256" key="3">
    <source>
        <dbReference type="ARBA" id="ARBA00022475"/>
    </source>
</evidence>
<dbReference type="Pfam" id="PF00528">
    <property type="entry name" value="BPD_transp_1"/>
    <property type="match status" value="1"/>
</dbReference>
<comment type="subcellular location">
    <subcellularLocation>
        <location evidence="1 7">Cell membrane</location>
        <topology evidence="1 7">Multi-pass membrane protein</topology>
    </subcellularLocation>
</comment>
<evidence type="ECO:0000313" key="9">
    <source>
        <dbReference type="EMBL" id="MBC8585415.1"/>
    </source>
</evidence>
<feature type="transmembrane region" description="Helical" evidence="7">
    <location>
        <begin position="205"/>
        <end position="223"/>
    </location>
</feature>
<dbReference type="Proteomes" id="UP000623678">
    <property type="component" value="Unassembled WGS sequence"/>
</dbReference>
<dbReference type="GO" id="GO:0055085">
    <property type="term" value="P:transmembrane transport"/>
    <property type="evidence" value="ECO:0007669"/>
    <property type="project" value="InterPro"/>
</dbReference>
<proteinExistence type="inferred from homology"/>
<keyword evidence="4 7" id="KW-0812">Transmembrane</keyword>
<evidence type="ECO:0000256" key="1">
    <source>
        <dbReference type="ARBA" id="ARBA00004651"/>
    </source>
</evidence>
<dbReference type="AlphaFoldDB" id="A0A926ESE2"/>
<feature type="domain" description="ABC transmembrane type-1" evidence="8">
    <location>
        <begin position="70"/>
        <end position="282"/>
    </location>
</feature>
<dbReference type="RefSeq" id="WP_262395195.1">
    <property type="nucleotide sequence ID" value="NZ_JACRTD010000004.1"/>
</dbReference>
<keyword evidence="3" id="KW-1003">Cell membrane</keyword>
<feature type="transmembrane region" description="Helical" evidence="7">
    <location>
        <begin position="155"/>
        <end position="176"/>
    </location>
</feature>
<keyword evidence="10" id="KW-1185">Reference proteome</keyword>
<evidence type="ECO:0000256" key="4">
    <source>
        <dbReference type="ARBA" id="ARBA00022692"/>
    </source>
</evidence>
<organism evidence="9 10">
    <name type="scientific">Youxingia wuxianensis</name>
    <dbReference type="NCBI Taxonomy" id="2763678"/>
    <lineage>
        <taxon>Bacteria</taxon>
        <taxon>Bacillati</taxon>
        <taxon>Bacillota</taxon>
        <taxon>Clostridia</taxon>
        <taxon>Eubacteriales</taxon>
        <taxon>Oscillospiraceae</taxon>
        <taxon>Youxingia</taxon>
    </lineage>
</organism>
<name>A0A926ESE2_9FIRM</name>
<dbReference type="PROSITE" id="PS50928">
    <property type="entry name" value="ABC_TM1"/>
    <property type="match status" value="1"/>
</dbReference>
<dbReference type="PANTHER" id="PTHR43005:SF1">
    <property type="entry name" value="SPERMIDINE_PUTRESCINE TRANSPORT SYSTEM PERMEASE PROTEIN"/>
    <property type="match status" value="1"/>
</dbReference>
<reference evidence="9" key="1">
    <citation type="submission" date="2020-08" db="EMBL/GenBank/DDBJ databases">
        <title>Genome public.</title>
        <authorList>
            <person name="Liu C."/>
            <person name="Sun Q."/>
        </authorList>
    </citation>
    <scope>NUCLEOTIDE SEQUENCE</scope>
    <source>
        <strain evidence="9">NSJ-64</strain>
    </source>
</reference>
<evidence type="ECO:0000256" key="5">
    <source>
        <dbReference type="ARBA" id="ARBA00022989"/>
    </source>
</evidence>
<dbReference type="EMBL" id="JACRTD010000004">
    <property type="protein sequence ID" value="MBC8585415.1"/>
    <property type="molecule type" value="Genomic_DNA"/>
</dbReference>
<feature type="transmembrane region" description="Helical" evidence="7">
    <location>
        <begin position="261"/>
        <end position="283"/>
    </location>
</feature>
<evidence type="ECO:0000256" key="6">
    <source>
        <dbReference type="ARBA" id="ARBA00023136"/>
    </source>
</evidence>
<feature type="transmembrane region" description="Helical" evidence="7">
    <location>
        <begin position="76"/>
        <end position="96"/>
    </location>
</feature>
<accession>A0A926ESE2</accession>
<evidence type="ECO:0000313" key="10">
    <source>
        <dbReference type="Proteomes" id="UP000623678"/>
    </source>
</evidence>
<comment type="caution">
    <text evidence="9">The sequence shown here is derived from an EMBL/GenBank/DDBJ whole genome shotgun (WGS) entry which is preliminary data.</text>
</comment>
<keyword evidence="5 7" id="KW-1133">Transmembrane helix</keyword>
<gene>
    <name evidence="9" type="ORF">H8705_07445</name>
</gene>
<evidence type="ECO:0000256" key="7">
    <source>
        <dbReference type="RuleBase" id="RU363032"/>
    </source>
</evidence>
<keyword evidence="6 7" id="KW-0472">Membrane</keyword>
<comment type="similarity">
    <text evidence="7">Belongs to the binding-protein-dependent transport system permease family.</text>
</comment>
<evidence type="ECO:0000259" key="8">
    <source>
        <dbReference type="PROSITE" id="PS50928"/>
    </source>
</evidence>
<dbReference type="InterPro" id="IPR035906">
    <property type="entry name" value="MetI-like_sf"/>
</dbReference>